<comment type="caution">
    <text evidence="1">The sequence shown here is derived from an EMBL/GenBank/DDBJ whole genome shotgun (WGS) entry which is preliminary data.</text>
</comment>
<dbReference type="Proteomes" id="UP000481947">
    <property type="component" value="Unassembled WGS sequence"/>
</dbReference>
<gene>
    <name evidence="1" type="ORF">F5985_05065</name>
</gene>
<organism evidence="1 2">
    <name type="scientific">Malikia spinosa</name>
    <dbReference type="NCBI Taxonomy" id="86180"/>
    <lineage>
        <taxon>Bacteria</taxon>
        <taxon>Pseudomonadati</taxon>
        <taxon>Pseudomonadota</taxon>
        <taxon>Betaproteobacteria</taxon>
        <taxon>Burkholderiales</taxon>
        <taxon>Comamonadaceae</taxon>
        <taxon>Malikia</taxon>
    </lineage>
</organism>
<evidence type="ECO:0000313" key="1">
    <source>
        <dbReference type="EMBL" id="MYZ51519.1"/>
    </source>
</evidence>
<proteinExistence type="predicted"/>
<dbReference type="RefSeq" id="WP_161124565.1">
    <property type="nucleotide sequence ID" value="NZ_VYSB01000004.1"/>
</dbReference>
<accession>A0A7C9NAY8</accession>
<name>A0A7C9NAY8_9BURK</name>
<reference evidence="1 2" key="1">
    <citation type="submission" date="2019-09" db="EMBL/GenBank/DDBJ databases">
        <title>Identification of Malikia spinosa a prominent benzene-, toluene-, and ethylbenzene-degrading bacterium: enrichment, isolation and whole genome sequencing.</title>
        <authorList>
            <person name="Tancsics A."/>
            <person name="Revesz F."/>
            <person name="Kriszt B."/>
        </authorList>
    </citation>
    <scope>NUCLEOTIDE SEQUENCE [LARGE SCALE GENOMIC DNA]</scope>
    <source>
        <strain evidence="1 2">AB6</strain>
    </source>
</reference>
<dbReference type="AlphaFoldDB" id="A0A7C9NAY8"/>
<sequence>MSALKKNYPQQPLFDSWIEPAHYLRSDSPSAYFSLLTQLEGRTTKQQRSYPVASMGFVIGACDKSLDTWISQAEFWAPTRRLLHFMRVGLLFVDLDTYKLYEFAGLSAEAQLELLLRLCEAQGLPEPSLVIFSGRGLQAKWVLDSALPARVLPRWSLVQHEIGRRLAGLGADPNALDASRVLRLDQTVNSRSGEIVRVVHQSGARYDFDQLADALLPLTRAKLQELRQERAERAADPEYQKRSATRTKGHLTAIDTGALGHLRPFIGAQLAWDRLADLRTLAQLRGWTQGAPDGSRDLAVFIGASFLAQAVPNVPRFYDELRVLGREFAPHWTFREVNASASAVIDRMKRMAKGETVEYAGVQVDPRYRWRNDTLIQRFGITPDEERQLATIVSSGEAARRDAERKIQYRQEAGAVSRQVYEGNAEQKRATARLMRAQGKSWAAIAAEVGYKNADAARKSCA</sequence>
<dbReference type="EMBL" id="VYSB01000004">
    <property type="protein sequence ID" value="MYZ51519.1"/>
    <property type="molecule type" value="Genomic_DNA"/>
</dbReference>
<evidence type="ECO:0000313" key="2">
    <source>
        <dbReference type="Proteomes" id="UP000481947"/>
    </source>
</evidence>
<protein>
    <submittedName>
        <fullName evidence="1">Replication protein</fullName>
    </submittedName>
</protein>